<dbReference type="InterPro" id="IPR036390">
    <property type="entry name" value="WH_DNA-bd_sf"/>
</dbReference>
<dbReference type="Pfam" id="PF12840">
    <property type="entry name" value="HTH_20"/>
    <property type="match status" value="1"/>
</dbReference>
<dbReference type="CDD" id="cd00090">
    <property type="entry name" value="HTH_ARSR"/>
    <property type="match status" value="1"/>
</dbReference>
<evidence type="ECO:0000259" key="4">
    <source>
        <dbReference type="SMART" id="SM00418"/>
    </source>
</evidence>
<dbReference type="SUPFAM" id="SSF46785">
    <property type="entry name" value="Winged helix' DNA-binding domain"/>
    <property type="match status" value="1"/>
</dbReference>
<gene>
    <name evidence="5" type="ORF">E0H45_20780</name>
</gene>
<accession>A0A4R0HKP4</accession>
<proteinExistence type="predicted"/>
<dbReference type="RefSeq" id="WP_131339661.1">
    <property type="nucleotide sequence ID" value="NZ_SJJZ01000002.1"/>
</dbReference>
<evidence type="ECO:0000256" key="2">
    <source>
        <dbReference type="ARBA" id="ARBA00023125"/>
    </source>
</evidence>
<dbReference type="InterPro" id="IPR051011">
    <property type="entry name" value="Metal_resp_trans_reg"/>
</dbReference>
<dbReference type="InterPro" id="IPR036388">
    <property type="entry name" value="WH-like_DNA-bd_sf"/>
</dbReference>
<dbReference type="OrthoDB" id="3460651at2"/>
<feature type="domain" description="HTH arsR-type" evidence="4">
    <location>
        <begin position="245"/>
        <end position="313"/>
    </location>
</feature>
<protein>
    <submittedName>
        <fullName evidence="5">ArsR family transcriptional regulator</fullName>
    </submittedName>
</protein>
<dbReference type="AlphaFoldDB" id="A0A4R0HKP4"/>
<dbReference type="InterPro" id="IPR001845">
    <property type="entry name" value="HTH_ArsR_DNA-bd_dom"/>
</dbReference>
<organism evidence="5 6">
    <name type="scientific">Kribbella soli</name>
    <dbReference type="NCBI Taxonomy" id="1124743"/>
    <lineage>
        <taxon>Bacteria</taxon>
        <taxon>Bacillati</taxon>
        <taxon>Actinomycetota</taxon>
        <taxon>Actinomycetes</taxon>
        <taxon>Propionibacteriales</taxon>
        <taxon>Kribbellaceae</taxon>
        <taxon>Kribbella</taxon>
    </lineage>
</organism>
<evidence type="ECO:0000256" key="1">
    <source>
        <dbReference type="ARBA" id="ARBA00023015"/>
    </source>
</evidence>
<keyword evidence="6" id="KW-1185">Reference proteome</keyword>
<evidence type="ECO:0000313" key="6">
    <source>
        <dbReference type="Proteomes" id="UP000292346"/>
    </source>
</evidence>
<dbReference type="GO" id="GO:0003700">
    <property type="term" value="F:DNA-binding transcription factor activity"/>
    <property type="evidence" value="ECO:0007669"/>
    <property type="project" value="InterPro"/>
</dbReference>
<comment type="caution">
    <text evidence="5">The sequence shown here is derived from an EMBL/GenBank/DDBJ whole genome shotgun (WGS) entry which is preliminary data.</text>
</comment>
<dbReference type="SMART" id="SM00418">
    <property type="entry name" value="HTH_ARSR"/>
    <property type="match status" value="1"/>
</dbReference>
<dbReference type="PANTHER" id="PTHR43132:SF6">
    <property type="entry name" value="HTH-TYPE TRANSCRIPTIONAL REPRESSOR CZRA"/>
    <property type="match status" value="1"/>
</dbReference>
<dbReference type="EMBL" id="SJJZ01000002">
    <property type="protein sequence ID" value="TCC08329.1"/>
    <property type="molecule type" value="Genomic_DNA"/>
</dbReference>
<sequence>MARYQLEPGDYGLVRFAVSPLTELGNSLRALRSPTSYPLQAPWYAAACQVRDQLPLDVLSGLIGPNFDTPDLFNPRVGVPLTIDAQLAYLRDQDLRTLGADIEFAVGGVPRRLGSSGRSFGDRLADALAAYWRLAFQPHWPRMRAILDTDVAVRARSLAAEGVIATLNRCGPGVRADPTSITAQILNGHDDLTLHTRGRPLFVVPSLFTLSSSTPLTDSDPMVIYRATNQRAMWSDATDVPGGAGLLSPHRLRYLRAIGSGQSTTALADRFGVSPSAANQALRAMAAQGLVRTRRSGRAVIYERTPLGDQLSDLP</sequence>
<reference evidence="5 6" key="1">
    <citation type="submission" date="2019-02" db="EMBL/GenBank/DDBJ databases">
        <title>Kribbella capetownensis sp. nov. and Kribbella speibonae sp. nov., isolated from soil.</title>
        <authorList>
            <person name="Curtis S.M."/>
            <person name="Norton I."/>
            <person name="Everest G.J."/>
            <person name="Meyers P.R."/>
        </authorList>
    </citation>
    <scope>NUCLEOTIDE SEQUENCE [LARGE SCALE GENOMIC DNA]</scope>
    <source>
        <strain evidence="5 6">KCTC 29219</strain>
    </source>
</reference>
<evidence type="ECO:0000313" key="5">
    <source>
        <dbReference type="EMBL" id="TCC08329.1"/>
    </source>
</evidence>
<dbReference type="Proteomes" id="UP000292346">
    <property type="component" value="Unassembled WGS sequence"/>
</dbReference>
<dbReference type="Gene3D" id="1.10.10.10">
    <property type="entry name" value="Winged helix-like DNA-binding domain superfamily/Winged helix DNA-binding domain"/>
    <property type="match status" value="1"/>
</dbReference>
<keyword evidence="3" id="KW-0804">Transcription</keyword>
<keyword evidence="2" id="KW-0238">DNA-binding</keyword>
<dbReference type="PANTHER" id="PTHR43132">
    <property type="entry name" value="ARSENICAL RESISTANCE OPERON REPRESSOR ARSR-RELATED"/>
    <property type="match status" value="1"/>
</dbReference>
<evidence type="ECO:0000256" key="3">
    <source>
        <dbReference type="ARBA" id="ARBA00023163"/>
    </source>
</evidence>
<name>A0A4R0HKP4_9ACTN</name>
<dbReference type="GO" id="GO:0003677">
    <property type="term" value="F:DNA binding"/>
    <property type="evidence" value="ECO:0007669"/>
    <property type="project" value="UniProtKB-KW"/>
</dbReference>
<keyword evidence="1" id="KW-0805">Transcription regulation</keyword>
<dbReference type="InterPro" id="IPR011991">
    <property type="entry name" value="ArsR-like_HTH"/>
</dbReference>